<name>A0A9P8ZZR6_9PEZI</name>
<dbReference type="RefSeq" id="XP_045960712.1">
    <property type="nucleotide sequence ID" value="XM_046101806.1"/>
</dbReference>
<feature type="compositionally biased region" description="Polar residues" evidence="1">
    <location>
        <begin position="95"/>
        <end position="108"/>
    </location>
</feature>
<evidence type="ECO:0000256" key="1">
    <source>
        <dbReference type="SAM" id="MobiDB-lite"/>
    </source>
</evidence>
<accession>A0A9P8ZZR6</accession>
<dbReference type="Proteomes" id="UP000758603">
    <property type="component" value="Unassembled WGS sequence"/>
</dbReference>
<gene>
    <name evidence="2" type="ORF">BKA67DRAFT_552099</name>
</gene>
<keyword evidence="3" id="KW-1185">Reference proteome</keyword>
<dbReference type="OrthoDB" id="74545at2759"/>
<comment type="caution">
    <text evidence="2">The sequence shown here is derived from an EMBL/GenBank/DDBJ whole genome shotgun (WGS) entry which is preliminary data.</text>
</comment>
<feature type="region of interest" description="Disordered" evidence="1">
    <location>
        <begin position="68"/>
        <end position="116"/>
    </location>
</feature>
<dbReference type="EMBL" id="JAGPXC010000002">
    <property type="protein sequence ID" value="KAH6656478.1"/>
    <property type="molecule type" value="Genomic_DNA"/>
</dbReference>
<proteinExistence type="predicted"/>
<dbReference type="GeneID" id="70130698"/>
<feature type="region of interest" description="Disordered" evidence="1">
    <location>
        <begin position="143"/>
        <end position="176"/>
    </location>
</feature>
<evidence type="ECO:0000313" key="2">
    <source>
        <dbReference type="EMBL" id="KAH6656478.1"/>
    </source>
</evidence>
<feature type="compositionally biased region" description="Polar residues" evidence="1">
    <location>
        <begin position="165"/>
        <end position="175"/>
    </location>
</feature>
<evidence type="ECO:0000313" key="3">
    <source>
        <dbReference type="Proteomes" id="UP000758603"/>
    </source>
</evidence>
<reference evidence="2" key="1">
    <citation type="journal article" date="2021" name="Nat. Commun.">
        <title>Genetic determinants of endophytism in the Arabidopsis root mycobiome.</title>
        <authorList>
            <person name="Mesny F."/>
            <person name="Miyauchi S."/>
            <person name="Thiergart T."/>
            <person name="Pickel B."/>
            <person name="Atanasova L."/>
            <person name="Karlsson M."/>
            <person name="Huettel B."/>
            <person name="Barry K.W."/>
            <person name="Haridas S."/>
            <person name="Chen C."/>
            <person name="Bauer D."/>
            <person name="Andreopoulos W."/>
            <person name="Pangilinan J."/>
            <person name="LaButti K."/>
            <person name="Riley R."/>
            <person name="Lipzen A."/>
            <person name="Clum A."/>
            <person name="Drula E."/>
            <person name="Henrissat B."/>
            <person name="Kohler A."/>
            <person name="Grigoriev I.V."/>
            <person name="Martin F.M."/>
            <person name="Hacquard S."/>
        </authorList>
    </citation>
    <scope>NUCLEOTIDE SEQUENCE</scope>
    <source>
        <strain evidence="2">MPI-SDFR-AT-0073</strain>
    </source>
</reference>
<sequence>MESFRDPGLVLVPPRGRVPIWRLVMLLIRGGPSANFPHCHPRDRYGLVSRCHRYYRWLVERFPDLGGPEAEGGGVSCGRRPRRRTPREASADPVSINSGSQSNGQATAEETLEPEPVTMMSTMSDTLPAPRALLTSLINSLASQPAPPVEQQHHHHHQSTTSTSRPINPQQPTNILSLLPPSSRTLLTTLHVIYPSLLLPALDLLDRGLVTRVLVLDSDSKTTATSSSSSLPSSSPPAPGEAGQPARPGDARASTFHLVRSARPQPARRGQRRAADAVTTSSTTTLAAGITYMVRTCAWSCDCAAFAFAAFPARDSPPTGGYHHHHISSSPRDDDDADDNLSSGFPSGLRTGSWEFGGLGLDGREGSGGGVVVGSGAPPCCKHLLACVLAERWGAVMGGYVQERRVGREEAAGLIGSL</sequence>
<protein>
    <recommendedName>
        <fullName evidence="4">SWIM-type domain-containing protein</fullName>
    </recommendedName>
</protein>
<feature type="compositionally biased region" description="Low complexity" evidence="1">
    <location>
        <begin position="221"/>
        <end position="233"/>
    </location>
</feature>
<feature type="region of interest" description="Disordered" evidence="1">
    <location>
        <begin position="221"/>
        <end position="280"/>
    </location>
</feature>
<feature type="region of interest" description="Disordered" evidence="1">
    <location>
        <begin position="317"/>
        <end position="348"/>
    </location>
</feature>
<dbReference type="AlphaFoldDB" id="A0A9P8ZZR6"/>
<organism evidence="2 3">
    <name type="scientific">Truncatella angustata</name>
    <dbReference type="NCBI Taxonomy" id="152316"/>
    <lineage>
        <taxon>Eukaryota</taxon>
        <taxon>Fungi</taxon>
        <taxon>Dikarya</taxon>
        <taxon>Ascomycota</taxon>
        <taxon>Pezizomycotina</taxon>
        <taxon>Sordariomycetes</taxon>
        <taxon>Xylariomycetidae</taxon>
        <taxon>Amphisphaeriales</taxon>
        <taxon>Sporocadaceae</taxon>
        <taxon>Truncatella</taxon>
    </lineage>
</organism>
<evidence type="ECO:0008006" key="4">
    <source>
        <dbReference type="Google" id="ProtNLM"/>
    </source>
</evidence>